<feature type="non-terminal residue" evidence="1">
    <location>
        <position position="1"/>
    </location>
</feature>
<protein>
    <submittedName>
        <fullName evidence="1">Uncharacterized protein</fullName>
    </submittedName>
</protein>
<name>A0AAW0VYS6_CHEQU</name>
<evidence type="ECO:0000313" key="2">
    <source>
        <dbReference type="Proteomes" id="UP001445076"/>
    </source>
</evidence>
<comment type="caution">
    <text evidence="1">The sequence shown here is derived from an EMBL/GenBank/DDBJ whole genome shotgun (WGS) entry which is preliminary data.</text>
</comment>
<gene>
    <name evidence="1" type="ORF">OTU49_012501</name>
</gene>
<organism evidence="1 2">
    <name type="scientific">Cherax quadricarinatus</name>
    <name type="common">Australian red claw crayfish</name>
    <dbReference type="NCBI Taxonomy" id="27406"/>
    <lineage>
        <taxon>Eukaryota</taxon>
        <taxon>Metazoa</taxon>
        <taxon>Ecdysozoa</taxon>
        <taxon>Arthropoda</taxon>
        <taxon>Crustacea</taxon>
        <taxon>Multicrustacea</taxon>
        <taxon>Malacostraca</taxon>
        <taxon>Eumalacostraca</taxon>
        <taxon>Eucarida</taxon>
        <taxon>Decapoda</taxon>
        <taxon>Pleocyemata</taxon>
        <taxon>Astacidea</taxon>
        <taxon>Parastacoidea</taxon>
        <taxon>Parastacidae</taxon>
        <taxon>Cherax</taxon>
    </lineage>
</organism>
<dbReference type="AlphaFoldDB" id="A0AAW0VYS6"/>
<accession>A0AAW0VYS6</accession>
<dbReference type="Proteomes" id="UP001445076">
    <property type="component" value="Unassembled WGS sequence"/>
</dbReference>
<evidence type="ECO:0000313" key="1">
    <source>
        <dbReference type="EMBL" id="KAK8722147.1"/>
    </source>
</evidence>
<sequence>EEVTEGDRIRSPWSEQGQWLMSTVLDQYSDYLQEMGVKFKSRQAIMEVLEPMGVEFGNEVSCLEVNQASFTLALSAATDIVNSRFNSRGKPVYFLEDDIKLTDIAWVDAHLLYNITDTGLEVTSPSLVTDVDVGLGLGGMHYCKLLTPTRALEYIMIDSLVGTQP</sequence>
<dbReference type="EMBL" id="JARKIK010000097">
    <property type="protein sequence ID" value="KAK8722147.1"/>
    <property type="molecule type" value="Genomic_DNA"/>
</dbReference>
<reference evidence="1 2" key="1">
    <citation type="journal article" date="2024" name="BMC Genomics">
        <title>Genome assembly of redclaw crayfish (Cherax quadricarinatus) provides insights into its immune adaptation and hypoxia tolerance.</title>
        <authorList>
            <person name="Liu Z."/>
            <person name="Zheng J."/>
            <person name="Li H."/>
            <person name="Fang K."/>
            <person name="Wang S."/>
            <person name="He J."/>
            <person name="Zhou D."/>
            <person name="Weng S."/>
            <person name="Chi M."/>
            <person name="Gu Z."/>
            <person name="He J."/>
            <person name="Li F."/>
            <person name="Wang M."/>
        </authorList>
    </citation>
    <scope>NUCLEOTIDE SEQUENCE [LARGE SCALE GENOMIC DNA]</scope>
    <source>
        <strain evidence="1">ZL_2023a</strain>
    </source>
</reference>
<proteinExistence type="predicted"/>
<keyword evidence="2" id="KW-1185">Reference proteome</keyword>